<feature type="compositionally biased region" description="Basic and acidic residues" evidence="1">
    <location>
        <begin position="1"/>
        <end position="15"/>
    </location>
</feature>
<gene>
    <name evidence="3" type="ORF">SETIT_2G250900v2</name>
</gene>
<dbReference type="EMBL" id="AGNK02001166">
    <property type="status" value="NOT_ANNOTATED_CDS"/>
    <property type="molecule type" value="Genomic_DNA"/>
</dbReference>
<feature type="region of interest" description="Disordered" evidence="1">
    <location>
        <begin position="1"/>
        <end position="40"/>
    </location>
</feature>
<evidence type="ECO:0000313" key="5">
    <source>
        <dbReference type="Proteomes" id="UP000004995"/>
    </source>
</evidence>
<dbReference type="EnsemblPlants" id="KQL25023">
    <property type="protein sequence ID" value="KQL25023"/>
    <property type="gene ID" value="SETIT_032995mg"/>
</dbReference>
<dbReference type="InterPro" id="IPR046533">
    <property type="entry name" value="DUF6598"/>
</dbReference>
<dbReference type="OrthoDB" id="695284at2759"/>
<dbReference type="Pfam" id="PF20241">
    <property type="entry name" value="DUF6598"/>
    <property type="match status" value="1"/>
</dbReference>
<dbReference type="AlphaFoldDB" id="K4A298"/>
<dbReference type="PANTHER" id="PTHR33065:SF153">
    <property type="entry name" value="DUF6598 DOMAIN-CONTAINING PROTEIN"/>
    <property type="match status" value="1"/>
</dbReference>
<evidence type="ECO:0000256" key="1">
    <source>
        <dbReference type="SAM" id="MobiDB-lite"/>
    </source>
</evidence>
<dbReference type="EMBL" id="CM003529">
    <property type="protein sequence ID" value="RCV12205.1"/>
    <property type="molecule type" value="Genomic_DNA"/>
</dbReference>
<dbReference type="Gramene" id="KQL25023">
    <property type="protein sequence ID" value="KQL25023"/>
    <property type="gene ID" value="SETIT_032995mg"/>
</dbReference>
<reference evidence="3 5" key="1">
    <citation type="journal article" date="2012" name="Nat. Biotechnol.">
        <title>Reference genome sequence of the model plant Setaria.</title>
        <authorList>
            <person name="Bennetzen J.L."/>
            <person name="Schmutz J."/>
            <person name="Wang H."/>
            <person name="Percifield R."/>
            <person name="Hawkins J."/>
            <person name="Pontaroli A.C."/>
            <person name="Estep M."/>
            <person name="Feng L."/>
            <person name="Vaughn J.N."/>
            <person name="Grimwood J."/>
            <person name="Jenkins J."/>
            <person name="Barry K."/>
            <person name="Lindquist E."/>
            <person name="Hellsten U."/>
            <person name="Deshpande S."/>
            <person name="Wang X."/>
            <person name="Wu X."/>
            <person name="Mitros T."/>
            <person name="Triplett J."/>
            <person name="Yang X."/>
            <person name="Ye C.Y."/>
            <person name="Mauro-Herrera M."/>
            <person name="Wang L."/>
            <person name="Li P."/>
            <person name="Sharma M."/>
            <person name="Sharma R."/>
            <person name="Ronald P.C."/>
            <person name="Panaud O."/>
            <person name="Kellogg E.A."/>
            <person name="Brutnell T.P."/>
            <person name="Doust A.N."/>
            <person name="Tuskan G.A."/>
            <person name="Rokhsar D."/>
            <person name="Devos K.M."/>
        </authorList>
    </citation>
    <scope>NUCLEOTIDE SEQUENCE [LARGE SCALE GENOMIC DNA]</scope>
    <source>
        <strain evidence="5">cv. Yugu1</strain>
        <strain evidence="3">Yugu1</strain>
    </source>
</reference>
<protein>
    <recommendedName>
        <fullName evidence="2">DUF6598 domain-containing protein</fullName>
    </recommendedName>
</protein>
<keyword evidence="5" id="KW-1185">Reference proteome</keyword>
<evidence type="ECO:0000313" key="3">
    <source>
        <dbReference type="EMBL" id="RCV12205.1"/>
    </source>
</evidence>
<proteinExistence type="predicted"/>
<sequence>MDMEVERAVREMESKGRKRVRESGAATTSRQREDPATPAALERLARLVAEAIEAWEKRAAEAKGGPSNQRGKPEVDYYALNRLWSGSFGSFDDTRVSHDARIKPMRFTDELAPPRTASKCNTLQIFSVKARGITGSLQWPLQVFGMVALRDPVDHNRNIIFERTRDYCQTLTEMDPYLVLTGPIRAVLTVKGTTESDDKDLSALAVPLSRSASYGDVPVTDDGMIKLSRHVSVEVNGKLRPVKRWKDFTPKEANRSLGMLTFVLCRMKVTVVWSLVTVEPSE</sequence>
<reference evidence="3" key="2">
    <citation type="submission" date="2015-07" db="EMBL/GenBank/DDBJ databases">
        <authorList>
            <person name="Noorani M."/>
        </authorList>
    </citation>
    <scope>NUCLEOTIDE SEQUENCE</scope>
    <source>
        <strain evidence="3">Yugu1</strain>
    </source>
</reference>
<organism evidence="4 5">
    <name type="scientific">Setaria italica</name>
    <name type="common">Foxtail millet</name>
    <name type="synonym">Panicum italicum</name>
    <dbReference type="NCBI Taxonomy" id="4555"/>
    <lineage>
        <taxon>Eukaryota</taxon>
        <taxon>Viridiplantae</taxon>
        <taxon>Streptophyta</taxon>
        <taxon>Embryophyta</taxon>
        <taxon>Tracheophyta</taxon>
        <taxon>Spermatophyta</taxon>
        <taxon>Magnoliopsida</taxon>
        <taxon>Liliopsida</taxon>
        <taxon>Poales</taxon>
        <taxon>Poaceae</taxon>
        <taxon>PACMAD clade</taxon>
        <taxon>Panicoideae</taxon>
        <taxon>Panicodae</taxon>
        <taxon>Paniceae</taxon>
        <taxon>Cenchrinae</taxon>
        <taxon>Setaria</taxon>
    </lineage>
</organism>
<evidence type="ECO:0000313" key="4">
    <source>
        <dbReference type="EnsemblPlants" id="KQL25023"/>
    </source>
</evidence>
<dbReference type="eggNOG" id="ENOG502R3B0">
    <property type="taxonomic scope" value="Eukaryota"/>
</dbReference>
<dbReference type="PANTHER" id="PTHR33065">
    <property type="entry name" value="OS07G0486400 PROTEIN"/>
    <property type="match status" value="1"/>
</dbReference>
<dbReference type="STRING" id="4555.K4A298"/>
<dbReference type="Proteomes" id="UP000004995">
    <property type="component" value="Unassembled WGS sequence"/>
</dbReference>
<dbReference type="HOGENOM" id="CLU_030845_0_0_1"/>
<feature type="domain" description="DUF6598" evidence="2">
    <location>
        <begin position="122"/>
        <end position="213"/>
    </location>
</feature>
<name>K4A298_SETIT</name>
<evidence type="ECO:0000259" key="2">
    <source>
        <dbReference type="Pfam" id="PF20241"/>
    </source>
</evidence>
<reference evidence="4" key="3">
    <citation type="submission" date="2018-08" db="UniProtKB">
        <authorList>
            <consortium name="EnsemblPlants"/>
        </authorList>
    </citation>
    <scope>IDENTIFICATION</scope>
    <source>
        <strain evidence="4">Yugu1</strain>
    </source>
</reference>
<dbReference type="OMA" id="CRMKVTV"/>
<accession>K4A298</accession>